<dbReference type="EC" id="2.3.-.-" evidence="2"/>
<keyword evidence="2" id="KW-0012">Acyltransferase</keyword>
<protein>
    <submittedName>
        <fullName evidence="2">GNAT family N-acetyltransferase</fullName>
        <ecNumber evidence="2">2.3.-.-</ecNumber>
    </submittedName>
</protein>
<dbReference type="InterPro" id="IPR051531">
    <property type="entry name" value="N-acetyltransferase"/>
</dbReference>
<accession>A0ABW0RSG5</accession>
<feature type="domain" description="N-acetyltransferase" evidence="1">
    <location>
        <begin position="6"/>
        <end position="164"/>
    </location>
</feature>
<gene>
    <name evidence="2" type="ORF">ACFPO9_01305</name>
</gene>
<keyword evidence="2" id="KW-0808">Transferase</keyword>
<dbReference type="RefSeq" id="WP_379765893.1">
    <property type="nucleotide sequence ID" value="NZ_JBHSMZ010000001.1"/>
</dbReference>
<name>A0ABW0RSG5_9BURK</name>
<proteinExistence type="predicted"/>
<evidence type="ECO:0000313" key="2">
    <source>
        <dbReference type="EMBL" id="MFC5547149.1"/>
    </source>
</evidence>
<dbReference type="Proteomes" id="UP001596086">
    <property type="component" value="Unassembled WGS sequence"/>
</dbReference>
<dbReference type="PANTHER" id="PTHR43792:SF1">
    <property type="entry name" value="N-ACETYLTRANSFERASE DOMAIN-CONTAINING PROTEIN"/>
    <property type="match status" value="1"/>
</dbReference>
<comment type="caution">
    <text evidence="2">The sequence shown here is derived from an EMBL/GenBank/DDBJ whole genome shotgun (WGS) entry which is preliminary data.</text>
</comment>
<dbReference type="InterPro" id="IPR016181">
    <property type="entry name" value="Acyl_CoA_acyltransferase"/>
</dbReference>
<dbReference type="Pfam" id="PF13302">
    <property type="entry name" value="Acetyltransf_3"/>
    <property type="match status" value="1"/>
</dbReference>
<dbReference type="PROSITE" id="PS51186">
    <property type="entry name" value="GNAT"/>
    <property type="match status" value="1"/>
</dbReference>
<dbReference type="Gene3D" id="3.40.630.30">
    <property type="match status" value="1"/>
</dbReference>
<reference evidence="3" key="1">
    <citation type="journal article" date="2019" name="Int. J. Syst. Evol. Microbiol.">
        <title>The Global Catalogue of Microorganisms (GCM) 10K type strain sequencing project: providing services to taxonomists for standard genome sequencing and annotation.</title>
        <authorList>
            <consortium name="The Broad Institute Genomics Platform"/>
            <consortium name="The Broad Institute Genome Sequencing Center for Infectious Disease"/>
            <person name="Wu L."/>
            <person name="Ma J."/>
        </authorList>
    </citation>
    <scope>NUCLEOTIDE SEQUENCE [LARGE SCALE GENOMIC DNA]</scope>
    <source>
        <strain evidence="3">CGMCC 4.5798</strain>
    </source>
</reference>
<keyword evidence="3" id="KW-1185">Reference proteome</keyword>
<dbReference type="GO" id="GO:0016746">
    <property type="term" value="F:acyltransferase activity"/>
    <property type="evidence" value="ECO:0007669"/>
    <property type="project" value="UniProtKB-KW"/>
</dbReference>
<sequence>METERLLLRPFTLDDAEAWLPLISLPEIIRHTGDAPATSVEQAREILRTRPLRDYAVHGYGRLAVIEKASGRLAGFSGLKYVEELGAADIGYRFLPDCWGKGYATESARPLMEHGRRVLGLARIVGTVHPDNPASSRVLEKLGLRFERLLEADEDGVRFLLYATA</sequence>
<dbReference type="SUPFAM" id="SSF55729">
    <property type="entry name" value="Acyl-CoA N-acyltransferases (Nat)"/>
    <property type="match status" value="1"/>
</dbReference>
<dbReference type="InterPro" id="IPR000182">
    <property type="entry name" value="GNAT_dom"/>
</dbReference>
<evidence type="ECO:0000259" key="1">
    <source>
        <dbReference type="PROSITE" id="PS51186"/>
    </source>
</evidence>
<organism evidence="2 3">
    <name type="scientific">Massilia aerilata</name>
    <dbReference type="NCBI Taxonomy" id="453817"/>
    <lineage>
        <taxon>Bacteria</taxon>
        <taxon>Pseudomonadati</taxon>
        <taxon>Pseudomonadota</taxon>
        <taxon>Betaproteobacteria</taxon>
        <taxon>Burkholderiales</taxon>
        <taxon>Oxalobacteraceae</taxon>
        <taxon>Telluria group</taxon>
        <taxon>Massilia</taxon>
    </lineage>
</organism>
<evidence type="ECO:0000313" key="3">
    <source>
        <dbReference type="Proteomes" id="UP001596086"/>
    </source>
</evidence>
<dbReference type="EMBL" id="JBHSMZ010000001">
    <property type="protein sequence ID" value="MFC5547149.1"/>
    <property type="molecule type" value="Genomic_DNA"/>
</dbReference>
<dbReference type="PANTHER" id="PTHR43792">
    <property type="entry name" value="GNAT FAMILY, PUTATIVE (AFU_ORTHOLOGUE AFUA_3G00765)-RELATED-RELATED"/>
    <property type="match status" value="1"/>
</dbReference>